<dbReference type="OrthoDB" id="4159781at2759"/>
<evidence type="ECO:0000313" key="3">
    <source>
        <dbReference type="Proteomes" id="UP000030752"/>
    </source>
</evidence>
<feature type="region of interest" description="Disordered" evidence="1">
    <location>
        <begin position="69"/>
        <end position="115"/>
    </location>
</feature>
<dbReference type="GeneID" id="19970477"/>
<feature type="compositionally biased region" description="Low complexity" evidence="1">
    <location>
        <begin position="34"/>
        <end position="48"/>
    </location>
</feature>
<organism evidence="2 3">
    <name type="scientific">Cyphellophora europaea (strain CBS 101466)</name>
    <name type="common">Phialophora europaea</name>
    <dbReference type="NCBI Taxonomy" id="1220924"/>
    <lineage>
        <taxon>Eukaryota</taxon>
        <taxon>Fungi</taxon>
        <taxon>Dikarya</taxon>
        <taxon>Ascomycota</taxon>
        <taxon>Pezizomycotina</taxon>
        <taxon>Eurotiomycetes</taxon>
        <taxon>Chaetothyriomycetidae</taxon>
        <taxon>Chaetothyriales</taxon>
        <taxon>Cyphellophoraceae</taxon>
        <taxon>Cyphellophora</taxon>
    </lineage>
</organism>
<dbReference type="eggNOG" id="ENOG502RVAK">
    <property type="taxonomic scope" value="Eukaryota"/>
</dbReference>
<gene>
    <name evidence="2" type="ORF">HMPREF1541_03138</name>
</gene>
<evidence type="ECO:0000313" key="2">
    <source>
        <dbReference type="EMBL" id="ETN41203.1"/>
    </source>
</evidence>
<proteinExistence type="predicted"/>
<dbReference type="VEuPathDB" id="FungiDB:HMPREF1541_03138"/>
<dbReference type="EMBL" id="KB822719">
    <property type="protein sequence ID" value="ETN41203.1"/>
    <property type="molecule type" value="Genomic_DNA"/>
</dbReference>
<dbReference type="AlphaFoldDB" id="W2RZI6"/>
<feature type="compositionally biased region" description="Polar residues" evidence="1">
    <location>
        <begin position="76"/>
        <end position="85"/>
    </location>
</feature>
<reference evidence="2 3" key="1">
    <citation type="submission" date="2013-03" db="EMBL/GenBank/DDBJ databases">
        <title>The Genome Sequence of Phialophora europaea CBS 101466.</title>
        <authorList>
            <consortium name="The Broad Institute Genomics Platform"/>
            <person name="Cuomo C."/>
            <person name="de Hoog S."/>
            <person name="Gorbushina A."/>
            <person name="Walker B."/>
            <person name="Young S.K."/>
            <person name="Zeng Q."/>
            <person name="Gargeya S."/>
            <person name="Fitzgerald M."/>
            <person name="Haas B."/>
            <person name="Abouelleil A."/>
            <person name="Allen A.W."/>
            <person name="Alvarado L."/>
            <person name="Arachchi H.M."/>
            <person name="Berlin A.M."/>
            <person name="Chapman S.B."/>
            <person name="Gainer-Dewar J."/>
            <person name="Goldberg J."/>
            <person name="Griggs A."/>
            <person name="Gujja S."/>
            <person name="Hansen M."/>
            <person name="Howarth C."/>
            <person name="Imamovic A."/>
            <person name="Ireland A."/>
            <person name="Larimer J."/>
            <person name="McCowan C."/>
            <person name="Murphy C."/>
            <person name="Pearson M."/>
            <person name="Poon T.W."/>
            <person name="Priest M."/>
            <person name="Roberts A."/>
            <person name="Saif S."/>
            <person name="Shea T."/>
            <person name="Sisk P."/>
            <person name="Sykes S."/>
            <person name="Wortman J."/>
            <person name="Nusbaum C."/>
            <person name="Birren B."/>
        </authorList>
    </citation>
    <scope>NUCLEOTIDE SEQUENCE [LARGE SCALE GENOMIC DNA]</scope>
    <source>
        <strain evidence="2 3">CBS 101466</strain>
    </source>
</reference>
<keyword evidence="3" id="KW-1185">Reference proteome</keyword>
<protein>
    <submittedName>
        <fullName evidence="2">Uncharacterized protein</fullName>
    </submittedName>
</protein>
<feature type="compositionally biased region" description="Polar residues" evidence="1">
    <location>
        <begin position="101"/>
        <end position="115"/>
    </location>
</feature>
<name>W2RZI6_CYPE1</name>
<accession>W2RZI6</accession>
<sequence length="536" mass="59172">MLAHRPSPTSSNLVSFEAYQGPSKVSQQPKKKTSSSAHSRSAAEHPSSTRATRAWKLVDANRILTKRKYVRKQQKAHSVSGSITTEAGAKAESSDDRTLIPSDQSARSLSWPSPQSNIRTGGLRGNPFACYPDNSPSVHGALDFLVNVIGANAVPGTIHKNGFSPKASAFIHLGFEHDLVFHAVVAFAQGYDEVANTGTTEPSPAVLYHRGRATQLLCDRLKDPLTRADDASILTTFLLVDNVWRYGENDIGRAHYSGLLKMIEMRGGLDKLGVNGVLRSVIEFAEVTDIGDTMRSTITPALPDLKYCRHPFPPQVCGLIARLPEGYAEMAMQGYLSVETMVTIVSLKDWLNTDPECRSPAPHRQIGSARRCMLASKSPLGAMTEEAVCFGLVVTGMRSFHARFARMDHPVLDRIVELGEHFDSQAQSSKPTAERQHIAYITMVAVEASDKCIELQDHVRKLVDLLIKREKFAASWGGMEKAMKRFFWIDFAASRWKECWTKHLRRRAEEQALAKARAARSSEGASIWATMNSALK</sequence>
<feature type="region of interest" description="Disordered" evidence="1">
    <location>
        <begin position="1"/>
        <end position="54"/>
    </location>
</feature>
<dbReference type="STRING" id="1220924.W2RZI6"/>
<dbReference type="RefSeq" id="XP_008715712.1">
    <property type="nucleotide sequence ID" value="XM_008717490.1"/>
</dbReference>
<evidence type="ECO:0000256" key="1">
    <source>
        <dbReference type="SAM" id="MobiDB-lite"/>
    </source>
</evidence>
<dbReference type="PANTHER" id="PTHR37540">
    <property type="entry name" value="TRANSCRIPTION FACTOR (ACR-2), PUTATIVE-RELATED-RELATED"/>
    <property type="match status" value="1"/>
</dbReference>
<dbReference type="HOGENOM" id="CLU_032227_3_0_1"/>
<dbReference type="InParanoid" id="W2RZI6"/>
<dbReference type="PANTHER" id="PTHR37540:SF5">
    <property type="entry name" value="TRANSCRIPTION FACTOR DOMAIN-CONTAINING PROTEIN"/>
    <property type="match status" value="1"/>
</dbReference>
<dbReference type="Proteomes" id="UP000030752">
    <property type="component" value="Unassembled WGS sequence"/>
</dbReference>